<organism evidence="1 2">
    <name type="scientific">Deinococcus carri</name>
    <dbReference type="NCBI Taxonomy" id="1211323"/>
    <lineage>
        <taxon>Bacteria</taxon>
        <taxon>Thermotogati</taxon>
        <taxon>Deinococcota</taxon>
        <taxon>Deinococci</taxon>
        <taxon>Deinococcales</taxon>
        <taxon>Deinococcaceae</taxon>
        <taxon>Deinococcus</taxon>
    </lineage>
</organism>
<sequence>MTETLKDRVLRLLTLHPGLSDRQLADGLMGAGASQQDVNQACRQLHARGRIVRLKGEGGRIRSYVAEASPQVPVAPLLPSAQQAPANLSEDVLKVALVRWLEKAGWELTFCAPGRAHGIDIEAHRGAERWVIEVKGIGSRDPMRVNYFLAVLGETLQRMNDPRARYSIALPEHRQFVRLWDRLPDLAKERTGISALFVNEAGEVREA</sequence>
<proteinExistence type="predicted"/>
<dbReference type="InterPro" id="IPR011335">
    <property type="entry name" value="Restrct_endonuc-II-like"/>
</dbReference>
<comment type="caution">
    <text evidence="1">The sequence shown here is derived from an EMBL/GenBank/DDBJ whole genome shotgun (WGS) entry which is preliminary data.</text>
</comment>
<accession>A0ABP9WC87</accession>
<evidence type="ECO:0008006" key="3">
    <source>
        <dbReference type="Google" id="ProtNLM"/>
    </source>
</evidence>
<evidence type="ECO:0000313" key="1">
    <source>
        <dbReference type="EMBL" id="GAA5514935.1"/>
    </source>
</evidence>
<dbReference type="SUPFAM" id="SSF52980">
    <property type="entry name" value="Restriction endonuclease-like"/>
    <property type="match status" value="1"/>
</dbReference>
<dbReference type="EMBL" id="BAABRP010000028">
    <property type="protein sequence ID" value="GAA5514935.1"/>
    <property type="molecule type" value="Genomic_DNA"/>
</dbReference>
<evidence type="ECO:0000313" key="2">
    <source>
        <dbReference type="Proteomes" id="UP001401887"/>
    </source>
</evidence>
<keyword evidence="2" id="KW-1185">Reference proteome</keyword>
<name>A0ABP9WC87_9DEIO</name>
<dbReference type="Proteomes" id="UP001401887">
    <property type="component" value="Unassembled WGS sequence"/>
</dbReference>
<dbReference type="RefSeq" id="WP_345468228.1">
    <property type="nucleotide sequence ID" value="NZ_BAABRP010000028.1"/>
</dbReference>
<protein>
    <recommendedName>
        <fullName evidence="3">MarR family transcriptional regulator</fullName>
    </recommendedName>
</protein>
<reference evidence="1 2" key="1">
    <citation type="submission" date="2024-02" db="EMBL/GenBank/DDBJ databases">
        <title>Deinococcus carri NBRC 110142.</title>
        <authorList>
            <person name="Ichikawa N."/>
            <person name="Katano-Makiyama Y."/>
            <person name="Hidaka K."/>
        </authorList>
    </citation>
    <scope>NUCLEOTIDE SEQUENCE [LARGE SCALE GENOMIC DNA]</scope>
    <source>
        <strain evidence="1 2">NBRC 110142</strain>
    </source>
</reference>
<gene>
    <name evidence="1" type="ORF">Dcar01_03699</name>
</gene>